<accession>B2TH55</accession>
<dbReference type="AlphaFoldDB" id="B2TH55"/>
<dbReference type="EMBL" id="CP001054">
    <property type="protein sequence ID" value="ACD21604.1"/>
    <property type="molecule type" value="Genomic_DNA"/>
</dbReference>
<gene>
    <name evidence="1" type="ordered locus">Bphyt_7319</name>
</gene>
<dbReference type="KEGG" id="bpy:Bphyt_7319"/>
<evidence type="ECO:0000313" key="2">
    <source>
        <dbReference type="Proteomes" id="UP000001739"/>
    </source>
</evidence>
<dbReference type="Proteomes" id="UP000001739">
    <property type="component" value="Plasmid pBPHYT01"/>
</dbReference>
<protein>
    <submittedName>
        <fullName evidence="1">Uncharacterized protein</fullName>
    </submittedName>
</protein>
<sequence length="114" mass="12582">MKKTGRFLVVGVDDSQNFCQCCGRTGLKRVAWIRDTETDEVKHFGMNCATAPAKAFGVAHEIRLALRAFENAQAIRAARASRTYRAAGGEYTKVGPTQWQVADRNLWAKCFAAA</sequence>
<dbReference type="OrthoDB" id="4137111at2"/>
<geneLocation type="plasmid" evidence="1 2">
    <name>pBPHYT01</name>
</geneLocation>
<name>B2TH55_PARPJ</name>
<evidence type="ECO:0000313" key="1">
    <source>
        <dbReference type="EMBL" id="ACD21604.1"/>
    </source>
</evidence>
<proteinExistence type="predicted"/>
<keyword evidence="1" id="KW-0614">Plasmid</keyword>
<organism evidence="1 2">
    <name type="scientific">Paraburkholderia phytofirmans (strain DSM 17436 / LMG 22146 / PsJN)</name>
    <name type="common">Burkholderia phytofirmans</name>
    <dbReference type="NCBI Taxonomy" id="398527"/>
    <lineage>
        <taxon>Bacteria</taxon>
        <taxon>Pseudomonadati</taxon>
        <taxon>Pseudomonadota</taxon>
        <taxon>Betaproteobacteria</taxon>
        <taxon>Burkholderiales</taxon>
        <taxon>Burkholderiaceae</taxon>
        <taxon>Paraburkholderia</taxon>
    </lineage>
</organism>
<dbReference type="HOGENOM" id="CLU_2116407_0_0_4"/>
<dbReference type="RefSeq" id="WP_012430977.1">
    <property type="nucleotide sequence ID" value="NC_010679.1"/>
</dbReference>
<reference evidence="1 2" key="1">
    <citation type="journal article" date="2011" name="J. Bacteriol.">
        <title>Complete genome sequence of the plant growth-promoting endophyte Burkholderia phytofirmans strain PsJN.</title>
        <authorList>
            <person name="Weilharter A."/>
            <person name="Mitter B."/>
            <person name="Shin M.V."/>
            <person name="Chain P.S."/>
            <person name="Nowak J."/>
            <person name="Sessitsch A."/>
        </authorList>
    </citation>
    <scope>NUCLEOTIDE SEQUENCE [LARGE SCALE GENOMIC DNA]</scope>
    <source>
        <strain evidence="2">DSM 17436 / LMG 22146 / PsJN</strain>
        <plasmid evidence="1 2">pBPHYT01</plasmid>
    </source>
</reference>